<organism evidence="2 3">
    <name type="scientific">Desmophyllum pertusum</name>
    <dbReference type="NCBI Taxonomy" id="174260"/>
    <lineage>
        <taxon>Eukaryota</taxon>
        <taxon>Metazoa</taxon>
        <taxon>Cnidaria</taxon>
        <taxon>Anthozoa</taxon>
        <taxon>Hexacorallia</taxon>
        <taxon>Scleractinia</taxon>
        <taxon>Caryophylliina</taxon>
        <taxon>Caryophylliidae</taxon>
        <taxon>Desmophyllum</taxon>
    </lineage>
</organism>
<dbReference type="OrthoDB" id="5965008at2759"/>
<reference evidence="2" key="1">
    <citation type="submission" date="2023-01" db="EMBL/GenBank/DDBJ databases">
        <title>Genome assembly of the deep-sea coral Lophelia pertusa.</title>
        <authorList>
            <person name="Herrera S."/>
            <person name="Cordes E."/>
        </authorList>
    </citation>
    <scope>NUCLEOTIDE SEQUENCE</scope>
    <source>
        <strain evidence="2">USNM1676648</strain>
        <tissue evidence="2">Polyp</tissue>
    </source>
</reference>
<sequence length="133" mass="14864">MAFVLLRRSRSPESGGQYHLEERGERYQSMYSSKQNGENMASPHYEQLKLNDRTNGVYQSIDDSKSGEKQNNSKANTPPGTEKGQKDTKETEKETKTLSSFQNPAYQTSMGSGMDVEYDVIPAAQARDGDMAL</sequence>
<evidence type="ECO:0000313" key="2">
    <source>
        <dbReference type="EMBL" id="KAJ7384321.1"/>
    </source>
</evidence>
<gene>
    <name evidence="2" type="ORF">OS493_022428</name>
</gene>
<name>A0A9W9ZMM9_9CNID</name>
<feature type="compositionally biased region" description="Basic and acidic residues" evidence="1">
    <location>
        <begin position="83"/>
        <end position="96"/>
    </location>
</feature>
<comment type="caution">
    <text evidence="2">The sequence shown here is derived from an EMBL/GenBank/DDBJ whole genome shotgun (WGS) entry which is preliminary data.</text>
</comment>
<feature type="region of interest" description="Disordered" evidence="1">
    <location>
        <begin position="1"/>
        <end position="111"/>
    </location>
</feature>
<evidence type="ECO:0000256" key="1">
    <source>
        <dbReference type="SAM" id="MobiDB-lite"/>
    </source>
</evidence>
<evidence type="ECO:0000313" key="3">
    <source>
        <dbReference type="Proteomes" id="UP001163046"/>
    </source>
</evidence>
<dbReference type="AlphaFoldDB" id="A0A9W9ZMM9"/>
<keyword evidence="3" id="KW-1185">Reference proteome</keyword>
<proteinExistence type="predicted"/>
<feature type="compositionally biased region" description="Polar residues" evidence="1">
    <location>
        <begin position="98"/>
        <end position="111"/>
    </location>
</feature>
<protein>
    <submittedName>
        <fullName evidence="2">Uncharacterized protein</fullName>
    </submittedName>
</protein>
<dbReference type="EMBL" id="MU825888">
    <property type="protein sequence ID" value="KAJ7384321.1"/>
    <property type="molecule type" value="Genomic_DNA"/>
</dbReference>
<feature type="compositionally biased region" description="Polar residues" evidence="1">
    <location>
        <begin position="29"/>
        <end position="39"/>
    </location>
</feature>
<dbReference type="Proteomes" id="UP001163046">
    <property type="component" value="Unassembled WGS sequence"/>
</dbReference>
<accession>A0A9W9ZMM9</accession>
<feature type="compositionally biased region" description="Polar residues" evidence="1">
    <location>
        <begin position="69"/>
        <end position="79"/>
    </location>
</feature>